<keyword evidence="8" id="KW-1185">Reference proteome</keyword>
<accession>A0A518CRS3</accession>
<keyword evidence="3 5" id="KW-1133">Transmembrane helix</keyword>
<organism evidence="7 8">
    <name type="scientific">Polystyrenella longa</name>
    <dbReference type="NCBI Taxonomy" id="2528007"/>
    <lineage>
        <taxon>Bacteria</taxon>
        <taxon>Pseudomonadati</taxon>
        <taxon>Planctomycetota</taxon>
        <taxon>Planctomycetia</taxon>
        <taxon>Planctomycetales</taxon>
        <taxon>Planctomycetaceae</taxon>
        <taxon>Polystyrenella</taxon>
    </lineage>
</organism>
<dbReference type="PANTHER" id="PTHR38480:SF1">
    <property type="entry name" value="SLR0254 PROTEIN"/>
    <property type="match status" value="1"/>
</dbReference>
<dbReference type="Proteomes" id="UP000317178">
    <property type="component" value="Chromosome"/>
</dbReference>
<dbReference type="RefSeq" id="WP_144997664.1">
    <property type="nucleotide sequence ID" value="NZ_CP036281.1"/>
</dbReference>
<feature type="domain" description="RDD" evidence="6">
    <location>
        <begin position="36"/>
        <end position="161"/>
    </location>
</feature>
<feature type="transmembrane region" description="Helical" evidence="5">
    <location>
        <begin position="76"/>
        <end position="97"/>
    </location>
</feature>
<name>A0A518CRS3_9PLAN</name>
<comment type="subcellular location">
    <subcellularLocation>
        <location evidence="1">Membrane</location>
        <topology evidence="1">Multi-pass membrane protein</topology>
    </subcellularLocation>
</comment>
<evidence type="ECO:0000313" key="7">
    <source>
        <dbReference type="EMBL" id="QDU81913.1"/>
    </source>
</evidence>
<evidence type="ECO:0000256" key="2">
    <source>
        <dbReference type="ARBA" id="ARBA00022692"/>
    </source>
</evidence>
<evidence type="ECO:0000256" key="1">
    <source>
        <dbReference type="ARBA" id="ARBA00004141"/>
    </source>
</evidence>
<dbReference type="KEGG" id="plon:Pla110_36640"/>
<evidence type="ECO:0000256" key="3">
    <source>
        <dbReference type="ARBA" id="ARBA00022989"/>
    </source>
</evidence>
<dbReference type="AlphaFoldDB" id="A0A518CRS3"/>
<dbReference type="EMBL" id="CP036281">
    <property type="protein sequence ID" value="QDU81913.1"/>
    <property type="molecule type" value="Genomic_DNA"/>
</dbReference>
<dbReference type="Pfam" id="PF06271">
    <property type="entry name" value="RDD"/>
    <property type="match status" value="1"/>
</dbReference>
<keyword evidence="2 5" id="KW-0812">Transmembrane</keyword>
<keyword evidence="4 5" id="KW-0472">Membrane</keyword>
<gene>
    <name evidence="7" type="ORF">Pla110_36640</name>
</gene>
<evidence type="ECO:0000313" key="8">
    <source>
        <dbReference type="Proteomes" id="UP000317178"/>
    </source>
</evidence>
<reference evidence="7 8" key="1">
    <citation type="submission" date="2019-02" db="EMBL/GenBank/DDBJ databases">
        <title>Deep-cultivation of Planctomycetes and their phenomic and genomic characterization uncovers novel biology.</title>
        <authorList>
            <person name="Wiegand S."/>
            <person name="Jogler M."/>
            <person name="Boedeker C."/>
            <person name="Pinto D."/>
            <person name="Vollmers J."/>
            <person name="Rivas-Marin E."/>
            <person name="Kohn T."/>
            <person name="Peeters S.H."/>
            <person name="Heuer A."/>
            <person name="Rast P."/>
            <person name="Oberbeckmann S."/>
            <person name="Bunk B."/>
            <person name="Jeske O."/>
            <person name="Meyerdierks A."/>
            <person name="Storesund J.E."/>
            <person name="Kallscheuer N."/>
            <person name="Luecker S."/>
            <person name="Lage O.M."/>
            <person name="Pohl T."/>
            <person name="Merkel B.J."/>
            <person name="Hornburger P."/>
            <person name="Mueller R.-W."/>
            <person name="Bruemmer F."/>
            <person name="Labrenz M."/>
            <person name="Spormann A.M."/>
            <person name="Op den Camp H."/>
            <person name="Overmann J."/>
            <person name="Amann R."/>
            <person name="Jetten M.S.M."/>
            <person name="Mascher T."/>
            <person name="Medema M.H."/>
            <person name="Devos D.P."/>
            <person name="Kaster A.-K."/>
            <person name="Ovreas L."/>
            <person name="Rohde M."/>
            <person name="Galperin M.Y."/>
            <person name="Jogler C."/>
        </authorList>
    </citation>
    <scope>NUCLEOTIDE SEQUENCE [LARGE SCALE GENOMIC DNA]</scope>
    <source>
        <strain evidence="7 8">Pla110</strain>
    </source>
</reference>
<feature type="transmembrane region" description="Helical" evidence="5">
    <location>
        <begin position="49"/>
        <end position="70"/>
    </location>
</feature>
<dbReference type="OrthoDB" id="9787732at2"/>
<dbReference type="GO" id="GO:0016020">
    <property type="term" value="C:membrane"/>
    <property type="evidence" value="ECO:0007669"/>
    <property type="project" value="UniProtKB-SubCell"/>
</dbReference>
<evidence type="ECO:0000259" key="6">
    <source>
        <dbReference type="Pfam" id="PF06271"/>
    </source>
</evidence>
<sequence>MSTDTQTTDNPFRNQPLSLDYAVETPETVVLHYQLAGPAVRLMAYTIDFVIRATITFVLMIIFTVAGLYLPGLATGLFLLWLFINGWGYYAICEGFFHGKTPGKNVLGLRVIHENGHPINFWMAINRNFIRAVDSTPLYIPALISMFCSRKFQRLGDLTAGTVVITERRVRLPREPVILEKIDPLPLNLLNQYKPDEQMLAVIGDFLSRRIAIDYKRGHELSRPLAHELARKFQFRGDPELVRKFPMAFIARVYVTFIPNEQNQAEEVAATPEPITEANIIQPAGSTEDWNE</sequence>
<protein>
    <submittedName>
        <fullName evidence="7">RDD family protein</fullName>
    </submittedName>
</protein>
<evidence type="ECO:0000256" key="5">
    <source>
        <dbReference type="SAM" id="Phobius"/>
    </source>
</evidence>
<dbReference type="InterPro" id="IPR010432">
    <property type="entry name" value="RDD"/>
</dbReference>
<proteinExistence type="predicted"/>
<dbReference type="PANTHER" id="PTHR38480">
    <property type="entry name" value="SLR0254 PROTEIN"/>
    <property type="match status" value="1"/>
</dbReference>
<evidence type="ECO:0000256" key="4">
    <source>
        <dbReference type="ARBA" id="ARBA00023136"/>
    </source>
</evidence>